<evidence type="ECO:0008006" key="3">
    <source>
        <dbReference type="Google" id="ProtNLM"/>
    </source>
</evidence>
<name>A0ABW5CWB0_9BACT</name>
<dbReference type="EMBL" id="JBHUIM010000001">
    <property type="protein sequence ID" value="MFD2246751.1"/>
    <property type="molecule type" value="Genomic_DNA"/>
</dbReference>
<proteinExistence type="predicted"/>
<sequence length="145" mass="16055">MNFQPISFFRNLFGVKDQPSGGGEPKQVIITASSQPEVLQKRMQEEKLSHGETVTANLSPVRLEKNRDKMVLYFCPMRSIEVLETVTTGDGGSIPGQAKVEGLTIPKNLKAGFYKLKNVTLTSNGTMQVKATENTIWEAAAYELY</sequence>
<evidence type="ECO:0000313" key="1">
    <source>
        <dbReference type="EMBL" id="MFD2246751.1"/>
    </source>
</evidence>
<dbReference type="RefSeq" id="WP_250428529.1">
    <property type="nucleotide sequence ID" value="NZ_JALPRR010000001.1"/>
</dbReference>
<organism evidence="1 2">
    <name type="scientific">Pontibacter ruber</name>
    <dbReference type="NCBI Taxonomy" id="1343895"/>
    <lineage>
        <taxon>Bacteria</taxon>
        <taxon>Pseudomonadati</taxon>
        <taxon>Bacteroidota</taxon>
        <taxon>Cytophagia</taxon>
        <taxon>Cytophagales</taxon>
        <taxon>Hymenobacteraceae</taxon>
        <taxon>Pontibacter</taxon>
    </lineage>
</organism>
<accession>A0ABW5CWB0</accession>
<protein>
    <recommendedName>
        <fullName evidence="3">DUF4469 domain-containing protein</fullName>
    </recommendedName>
</protein>
<dbReference type="Proteomes" id="UP001597374">
    <property type="component" value="Unassembled WGS sequence"/>
</dbReference>
<reference evidence="2" key="1">
    <citation type="journal article" date="2019" name="Int. J. Syst. Evol. Microbiol.">
        <title>The Global Catalogue of Microorganisms (GCM) 10K type strain sequencing project: providing services to taxonomists for standard genome sequencing and annotation.</title>
        <authorList>
            <consortium name="The Broad Institute Genomics Platform"/>
            <consortium name="The Broad Institute Genome Sequencing Center for Infectious Disease"/>
            <person name="Wu L."/>
            <person name="Ma J."/>
        </authorList>
    </citation>
    <scope>NUCLEOTIDE SEQUENCE [LARGE SCALE GENOMIC DNA]</scope>
    <source>
        <strain evidence="2">CGMCC 4.1782</strain>
    </source>
</reference>
<gene>
    <name evidence="1" type="ORF">ACFSKP_10835</name>
</gene>
<evidence type="ECO:0000313" key="2">
    <source>
        <dbReference type="Proteomes" id="UP001597374"/>
    </source>
</evidence>
<comment type="caution">
    <text evidence="1">The sequence shown here is derived from an EMBL/GenBank/DDBJ whole genome shotgun (WGS) entry which is preliminary data.</text>
</comment>
<keyword evidence="2" id="KW-1185">Reference proteome</keyword>